<reference evidence="3" key="1">
    <citation type="submission" date="2018-02" db="EMBL/GenBank/DDBJ databases">
        <authorList>
            <person name="Hausmann B."/>
        </authorList>
    </citation>
    <scope>NUCLEOTIDE SEQUENCE [LARGE SCALE GENOMIC DNA]</scope>
    <source>
        <strain evidence="3">Peat soil MAG SbA1</strain>
    </source>
</reference>
<accession>A0A2U3KHR6</accession>
<dbReference type="EMBL" id="OMOD01000117">
    <property type="protein sequence ID" value="SPF39193.1"/>
    <property type="molecule type" value="Genomic_DNA"/>
</dbReference>
<feature type="domain" description="PilZ" evidence="1">
    <location>
        <begin position="9"/>
        <end position="89"/>
    </location>
</feature>
<organism evidence="2 3">
    <name type="scientific">Candidatus Sulfotelmatobacter kueseliae</name>
    <dbReference type="NCBI Taxonomy" id="2042962"/>
    <lineage>
        <taxon>Bacteria</taxon>
        <taxon>Pseudomonadati</taxon>
        <taxon>Acidobacteriota</taxon>
        <taxon>Terriglobia</taxon>
        <taxon>Terriglobales</taxon>
        <taxon>Candidatus Korobacteraceae</taxon>
        <taxon>Candidatus Sulfotelmatobacter</taxon>
    </lineage>
</organism>
<name>A0A2U3KHR6_9BACT</name>
<dbReference type="GO" id="GO:0035438">
    <property type="term" value="F:cyclic-di-GMP binding"/>
    <property type="evidence" value="ECO:0007669"/>
    <property type="project" value="InterPro"/>
</dbReference>
<dbReference type="Proteomes" id="UP000238701">
    <property type="component" value="Unassembled WGS sequence"/>
</dbReference>
<dbReference type="AlphaFoldDB" id="A0A2U3KHR6"/>
<dbReference type="Pfam" id="PF07238">
    <property type="entry name" value="PilZ"/>
    <property type="match status" value="1"/>
</dbReference>
<proteinExistence type="predicted"/>
<sequence length="154" mass="16850">MTTPPVRVERRVGQRFPYLLPLSLRLAATSTEGLGFTQDLSSRGVFFFTDAPLAVGAEIELTLRMPSEITLGEGMPVRCRGRVLRVVRPAASPEDSGSRNRAETRIGVAVRFDGYEYLAESAVLSSAFARVSALHPQREEEHPVAHASARPMLS</sequence>
<gene>
    <name evidence="2" type="ORF">SBA1_250017</name>
</gene>
<evidence type="ECO:0000313" key="3">
    <source>
        <dbReference type="Proteomes" id="UP000238701"/>
    </source>
</evidence>
<evidence type="ECO:0000259" key="1">
    <source>
        <dbReference type="Pfam" id="PF07238"/>
    </source>
</evidence>
<dbReference type="InterPro" id="IPR009875">
    <property type="entry name" value="PilZ_domain"/>
</dbReference>
<protein>
    <recommendedName>
        <fullName evidence="1">PilZ domain-containing protein</fullName>
    </recommendedName>
</protein>
<evidence type="ECO:0000313" key="2">
    <source>
        <dbReference type="EMBL" id="SPF39193.1"/>
    </source>
</evidence>
<dbReference type="Gene3D" id="2.40.10.220">
    <property type="entry name" value="predicted glycosyltransferase like domains"/>
    <property type="match status" value="1"/>
</dbReference>
<dbReference type="SUPFAM" id="SSF141371">
    <property type="entry name" value="PilZ domain-like"/>
    <property type="match status" value="1"/>
</dbReference>